<dbReference type="NCBIfam" id="NF004314">
    <property type="entry name" value="PRK05710.1-3"/>
    <property type="match status" value="1"/>
</dbReference>
<reference evidence="10 11" key="1">
    <citation type="submission" date="2013-11" db="EMBL/GenBank/DDBJ databases">
        <title>Genomic analysis of Pelistega sp. HM-7.</title>
        <authorList>
            <person name="Kumbhare S.V."/>
            <person name="Shetty S.A."/>
            <person name="Sharma O."/>
            <person name="Dhotre D.P."/>
        </authorList>
    </citation>
    <scope>NUCLEOTIDE SEQUENCE [LARGE SCALE GENOMIC DNA]</scope>
    <source>
        <strain evidence="10 11">HM-7</strain>
    </source>
</reference>
<dbReference type="PATRIC" id="fig|1414851.3.peg.1723"/>
<keyword evidence="5 7" id="KW-0067">ATP-binding</keyword>
<comment type="caution">
    <text evidence="10">The sequence shown here is derived from an EMBL/GenBank/DDBJ whole genome shotgun (WGS) entry which is preliminary data.</text>
</comment>
<dbReference type="HAMAP" id="MF_01428">
    <property type="entry name" value="Glu_Q_tRNA_synth"/>
    <property type="match status" value="1"/>
</dbReference>
<name>V8G244_9BURK</name>
<feature type="domain" description="Glutamyl/glutaminyl-tRNA synthetase class Ib catalytic" evidence="9">
    <location>
        <begin position="10"/>
        <end position="245"/>
    </location>
</feature>
<keyword evidence="2 7" id="KW-0479">Metal-binding</keyword>
<feature type="binding site" evidence="7">
    <location>
        <position position="126"/>
    </location>
    <ligand>
        <name>Zn(2+)</name>
        <dbReference type="ChEBI" id="CHEBI:29105"/>
    </ligand>
</feature>
<accession>V8G244</accession>
<evidence type="ECO:0000256" key="4">
    <source>
        <dbReference type="ARBA" id="ARBA00022833"/>
    </source>
</evidence>
<evidence type="ECO:0000259" key="9">
    <source>
        <dbReference type="Pfam" id="PF00749"/>
    </source>
</evidence>
<proteinExistence type="inferred from homology"/>
<dbReference type="GO" id="GO:0006424">
    <property type="term" value="P:glutamyl-tRNA aminoacylation"/>
    <property type="evidence" value="ECO:0007669"/>
    <property type="project" value="InterPro"/>
</dbReference>
<feature type="binding site" evidence="7">
    <location>
        <position position="46"/>
    </location>
    <ligand>
        <name>L-glutamate</name>
        <dbReference type="ChEBI" id="CHEBI:29985"/>
    </ligand>
</feature>
<feature type="binding site" evidence="7">
    <location>
        <position position="104"/>
    </location>
    <ligand>
        <name>Zn(2+)</name>
        <dbReference type="ChEBI" id="CHEBI:29105"/>
    </ligand>
</feature>
<feature type="short sequence motif" description="'KMSKS' region" evidence="7">
    <location>
        <begin position="238"/>
        <end position="242"/>
    </location>
</feature>
<keyword evidence="6 7" id="KW-0030">Aminoacyl-tRNA synthetase</keyword>
<feature type="binding site" evidence="7">
    <location>
        <position position="200"/>
    </location>
    <ligand>
        <name>L-glutamate</name>
        <dbReference type="ChEBI" id="CHEBI:29985"/>
    </ligand>
</feature>
<evidence type="ECO:0000256" key="3">
    <source>
        <dbReference type="ARBA" id="ARBA00022741"/>
    </source>
</evidence>
<feature type="binding site" evidence="7">
    <location>
        <position position="182"/>
    </location>
    <ligand>
        <name>L-glutamate</name>
        <dbReference type="ChEBI" id="CHEBI:29985"/>
    </ligand>
</feature>
<keyword evidence="4 7" id="KW-0862">Zinc</keyword>
<dbReference type="InterPro" id="IPR022380">
    <property type="entry name" value="Glu-Q_tRNA(Asp)_Synthase"/>
</dbReference>
<dbReference type="Pfam" id="PF00749">
    <property type="entry name" value="tRNA-synt_1c"/>
    <property type="match status" value="1"/>
</dbReference>
<dbReference type="InterPro" id="IPR049940">
    <property type="entry name" value="GluQ/Sye"/>
</dbReference>
<dbReference type="AlphaFoldDB" id="V8G244"/>
<comment type="cofactor">
    <cofactor evidence="7">
        <name>Zn(2+)</name>
        <dbReference type="ChEBI" id="CHEBI:29105"/>
    </cofactor>
    <text evidence="7">Binds 1 zinc ion per subunit.</text>
</comment>
<feature type="binding site" evidence="7">
    <location>
        <position position="130"/>
    </location>
    <ligand>
        <name>Zn(2+)</name>
        <dbReference type="ChEBI" id="CHEBI:29105"/>
    </ligand>
</feature>
<keyword evidence="11" id="KW-1185">Reference proteome</keyword>
<dbReference type="NCBIfam" id="NF004313">
    <property type="entry name" value="PRK05710.1-2"/>
    <property type="match status" value="1"/>
</dbReference>
<dbReference type="GO" id="GO:0006400">
    <property type="term" value="P:tRNA modification"/>
    <property type="evidence" value="ECO:0007669"/>
    <property type="project" value="InterPro"/>
</dbReference>
<dbReference type="EMBL" id="AYSV01000091">
    <property type="protein sequence ID" value="ETD70028.1"/>
    <property type="molecule type" value="Genomic_DNA"/>
</dbReference>
<dbReference type="InterPro" id="IPR020058">
    <property type="entry name" value="Glu/Gln-tRNA-synth_Ib_cat-dom"/>
</dbReference>
<gene>
    <name evidence="7" type="primary">gluQ</name>
    <name evidence="10" type="ORF">V757_08345</name>
</gene>
<evidence type="ECO:0000313" key="11">
    <source>
        <dbReference type="Proteomes" id="UP000018766"/>
    </source>
</evidence>
<evidence type="ECO:0000256" key="5">
    <source>
        <dbReference type="ARBA" id="ARBA00022840"/>
    </source>
</evidence>
<dbReference type="EC" id="6.1.1.-" evidence="7"/>
<feature type="binding site" evidence="7">
    <location>
        <position position="102"/>
    </location>
    <ligand>
        <name>Zn(2+)</name>
        <dbReference type="ChEBI" id="CHEBI:29105"/>
    </ligand>
</feature>
<dbReference type="PRINTS" id="PR00987">
    <property type="entry name" value="TRNASYNTHGLU"/>
</dbReference>
<dbReference type="PANTHER" id="PTHR43311">
    <property type="entry name" value="GLUTAMATE--TRNA LIGASE"/>
    <property type="match status" value="1"/>
</dbReference>
<evidence type="ECO:0000256" key="1">
    <source>
        <dbReference type="ARBA" id="ARBA00022598"/>
    </source>
</evidence>
<evidence type="ECO:0000256" key="6">
    <source>
        <dbReference type="ARBA" id="ARBA00023146"/>
    </source>
</evidence>
<comment type="similarity">
    <text evidence="7">Belongs to the class-I aminoacyl-tRNA synthetase family. GluQ subfamily.</text>
</comment>
<dbReference type="Gene3D" id="3.40.50.620">
    <property type="entry name" value="HUPs"/>
    <property type="match status" value="1"/>
</dbReference>
<dbReference type="InterPro" id="IPR014729">
    <property type="entry name" value="Rossmann-like_a/b/a_fold"/>
</dbReference>
<dbReference type="GO" id="GO:0005829">
    <property type="term" value="C:cytosol"/>
    <property type="evidence" value="ECO:0007669"/>
    <property type="project" value="TreeGrafter"/>
</dbReference>
<dbReference type="GO" id="GO:0004818">
    <property type="term" value="F:glutamate-tRNA ligase activity"/>
    <property type="evidence" value="ECO:0007669"/>
    <property type="project" value="TreeGrafter"/>
</dbReference>
<dbReference type="PANTHER" id="PTHR43311:SF1">
    <property type="entry name" value="GLUTAMYL-Q TRNA(ASP) SYNTHETASE"/>
    <property type="match status" value="1"/>
</dbReference>
<dbReference type="RefSeq" id="WP_023951633.1">
    <property type="nucleotide sequence ID" value="NZ_AYSV01000091.1"/>
</dbReference>
<protein>
    <recommendedName>
        <fullName evidence="7">Glutamyl-Q tRNA(Asp) synthetase</fullName>
        <shortName evidence="7">Glu-Q-RSs</shortName>
        <ecNumber evidence="7">6.1.1.-</ecNumber>
    </recommendedName>
</protein>
<comment type="function">
    <text evidence="7">Catalyzes the tRNA-independent activation of glutamate in presence of ATP and the subsequent transfer of glutamate onto a tRNA(Asp). Glutamate is transferred on the 2-amino-5-(4,5-dihydroxy-2-cyclopenten-1-yl) moiety of the queuosine in the wobble position of the QUC anticodon.</text>
</comment>
<dbReference type="NCBIfam" id="TIGR03838">
    <property type="entry name" value="queuosine_YadB"/>
    <property type="match status" value="1"/>
</dbReference>
<keyword evidence="1 7" id="KW-0436">Ligase</keyword>
<dbReference type="OrthoDB" id="9807503at2"/>
<evidence type="ECO:0000256" key="8">
    <source>
        <dbReference type="RuleBase" id="RU363037"/>
    </source>
</evidence>
<dbReference type="GO" id="GO:0008270">
    <property type="term" value="F:zinc ion binding"/>
    <property type="evidence" value="ECO:0007669"/>
    <property type="project" value="UniProtKB-UniRule"/>
</dbReference>
<organism evidence="10 11">
    <name type="scientific">Pelistega indica</name>
    <dbReference type="NCBI Taxonomy" id="1414851"/>
    <lineage>
        <taxon>Bacteria</taxon>
        <taxon>Pseudomonadati</taxon>
        <taxon>Pseudomonadota</taxon>
        <taxon>Betaproteobacteria</taxon>
        <taxon>Burkholderiales</taxon>
        <taxon>Alcaligenaceae</taxon>
        <taxon>Pelistega</taxon>
    </lineage>
</organism>
<dbReference type="InterPro" id="IPR000924">
    <property type="entry name" value="Glu/Gln-tRNA-synth"/>
</dbReference>
<evidence type="ECO:0000313" key="10">
    <source>
        <dbReference type="EMBL" id="ETD70028.1"/>
    </source>
</evidence>
<keyword evidence="3 7" id="KW-0547">Nucleotide-binding</keyword>
<dbReference type="GO" id="GO:0005524">
    <property type="term" value="F:ATP binding"/>
    <property type="evidence" value="ECO:0007669"/>
    <property type="project" value="UniProtKB-KW"/>
</dbReference>
<dbReference type="Proteomes" id="UP000018766">
    <property type="component" value="Unassembled WGS sequence"/>
</dbReference>
<feature type="binding site" evidence="7">
    <location>
        <position position="241"/>
    </location>
    <ligand>
        <name>ATP</name>
        <dbReference type="ChEBI" id="CHEBI:30616"/>
    </ligand>
</feature>
<evidence type="ECO:0000256" key="7">
    <source>
        <dbReference type="HAMAP-Rule" id="MF_01428"/>
    </source>
</evidence>
<feature type="binding site" evidence="7">
    <location>
        <begin position="10"/>
        <end position="14"/>
    </location>
    <ligand>
        <name>L-glutamate</name>
        <dbReference type="ChEBI" id="CHEBI:29985"/>
    </ligand>
</feature>
<keyword evidence="8" id="KW-0648">Protein biosynthesis</keyword>
<feature type="short sequence motif" description="'HIGH' region" evidence="7">
    <location>
        <begin position="13"/>
        <end position="23"/>
    </location>
</feature>
<dbReference type="SUPFAM" id="SSF52374">
    <property type="entry name" value="Nucleotidylyl transferase"/>
    <property type="match status" value="1"/>
</dbReference>
<evidence type="ECO:0000256" key="2">
    <source>
        <dbReference type="ARBA" id="ARBA00022723"/>
    </source>
</evidence>
<sequence length="292" mass="33239">MQTLSAYTGRFAPSPSGPLHDGSLVAAMASYLDAKAHHGRWLLRIEDIDTPRTVTGADKVIMQQLQALGMHWDGEVIYQSQRLNRYQECFDLLNQQGLIYGCSCTRKIITDNAIALGIHKSGQYPYLGTCRQGAKGIPRAWRLIMPEGLFSFEDRWLGRQEQNIQQEIGDIIIKRADKLFAYQFVVVIDDFDQGVTDIVRGQDILDSTLRQQCIGHYLGFPSIRYLHVPLVMDSEGRKLSKQNHANPINLSNALQSLDKAWRILGFNSFHPKNIEAFWSEAVVHWAQRFVKH</sequence>